<evidence type="ECO:0000313" key="5">
    <source>
        <dbReference type="Proteomes" id="UP000578531"/>
    </source>
</evidence>
<evidence type="ECO:0000259" key="3">
    <source>
        <dbReference type="Pfam" id="PF00155"/>
    </source>
</evidence>
<dbReference type="InterPro" id="IPR015422">
    <property type="entry name" value="PyrdxlP-dep_Trfase_small"/>
</dbReference>
<dbReference type="CDD" id="cd00609">
    <property type="entry name" value="AAT_like"/>
    <property type="match status" value="1"/>
</dbReference>
<evidence type="ECO:0000256" key="1">
    <source>
        <dbReference type="ARBA" id="ARBA00007441"/>
    </source>
</evidence>
<proteinExistence type="inferred from homology"/>
<dbReference type="InterPro" id="IPR050478">
    <property type="entry name" value="Ethylene_sulfur-biosynth"/>
</dbReference>
<name>A0A8H6G138_9LECA</name>
<reference evidence="4 5" key="1">
    <citation type="journal article" date="2020" name="Genomics">
        <title>Complete, high-quality genomes from long-read metagenomic sequencing of two wolf lichen thalli reveals enigmatic genome architecture.</title>
        <authorList>
            <person name="McKenzie S.K."/>
            <person name="Walston R.F."/>
            <person name="Allen J.L."/>
        </authorList>
    </citation>
    <scope>NUCLEOTIDE SEQUENCE [LARGE SCALE GENOMIC DNA]</scope>
    <source>
        <strain evidence="4">WasteWater2</strain>
    </source>
</reference>
<dbReference type="SUPFAM" id="SSF53383">
    <property type="entry name" value="PLP-dependent transferases"/>
    <property type="match status" value="1"/>
</dbReference>
<dbReference type="PROSITE" id="PS00105">
    <property type="entry name" value="AA_TRANSFER_CLASS_1"/>
    <property type="match status" value="1"/>
</dbReference>
<dbReference type="Gene3D" id="3.90.1150.10">
    <property type="entry name" value="Aspartate Aminotransferase, domain 1"/>
    <property type="match status" value="1"/>
</dbReference>
<dbReference type="PANTHER" id="PTHR43795">
    <property type="entry name" value="BIFUNCTIONAL ASPARTATE AMINOTRANSFERASE AND GLUTAMATE/ASPARTATE-PREPHENATE AMINOTRANSFERASE-RELATED"/>
    <property type="match status" value="1"/>
</dbReference>
<dbReference type="GeneID" id="59284740"/>
<dbReference type="PRINTS" id="PR00753">
    <property type="entry name" value="ACCSYNTHASE"/>
</dbReference>
<accession>A0A8H6G138</accession>
<dbReference type="InterPro" id="IPR004839">
    <property type="entry name" value="Aminotransferase_I/II_large"/>
</dbReference>
<keyword evidence="2" id="KW-0663">Pyridoxal phosphate</keyword>
<dbReference type="EMBL" id="JACCJC010000008">
    <property type="protein sequence ID" value="KAF6238566.1"/>
    <property type="molecule type" value="Genomic_DNA"/>
</dbReference>
<dbReference type="OrthoDB" id="7042322at2759"/>
<sequence>MDNMPNEAARTLSRRGHTYATGAKKTLENVINNLWDPEGNPDGFVSLGVAENALMHEELASYVKDSIQDLQTHAFTYGDSFYGSKRLRSAIAQFVNHRFQPNQAVKQEHVVATAGLTNSLEQLAYALGDPGDGFLIGRPYYTSLPKDFGSRAGIQSIGVAFGDVDPFSMDAILKYEEALIEARKDGVPTKALFLCSPHNPLGRCYPREVLVGLMKFCQQQKIHLISDEIYALSVWQNPEVPDAVTFESVLSIDTSGIIDPGLVHVLWGMSKDFGANGLRIGCIISQHNHPLLDAVKANSYGPQTFPSRPSHSTNSSPYTSLFTYPPSLSDHITSTLLEDTSYTETYIRTNQLRLAENYAFATSFLKHHNIPYSAKVNAAFFLWVDLKPLFSNVATEEERSKQGKELSGAIMERLMAKKVFIANGEAFAGEEPGWFRVVFSQPRAYVEEGLRRLMSAF</sequence>
<feature type="domain" description="Aminotransferase class I/classII large" evidence="3">
    <location>
        <begin position="46"/>
        <end position="453"/>
    </location>
</feature>
<dbReference type="GO" id="GO:0030170">
    <property type="term" value="F:pyridoxal phosphate binding"/>
    <property type="evidence" value="ECO:0007669"/>
    <property type="project" value="InterPro"/>
</dbReference>
<gene>
    <name evidence="4" type="ORF">HO173_003071</name>
</gene>
<keyword evidence="5" id="KW-1185">Reference proteome</keyword>
<protein>
    <recommendedName>
        <fullName evidence="3">Aminotransferase class I/classII large domain-containing protein</fullName>
    </recommendedName>
</protein>
<comment type="caution">
    <text evidence="4">The sequence shown here is derived from an EMBL/GenBank/DDBJ whole genome shotgun (WGS) entry which is preliminary data.</text>
</comment>
<dbReference type="InterPro" id="IPR004838">
    <property type="entry name" value="NHTrfase_class1_PyrdxlP-BS"/>
</dbReference>
<evidence type="ECO:0000313" key="4">
    <source>
        <dbReference type="EMBL" id="KAF6238566.1"/>
    </source>
</evidence>
<comment type="similarity">
    <text evidence="1">Belongs to the class-I pyridoxal-phosphate-dependent aminotransferase family.</text>
</comment>
<evidence type="ECO:0000256" key="2">
    <source>
        <dbReference type="ARBA" id="ARBA00022898"/>
    </source>
</evidence>
<dbReference type="PANTHER" id="PTHR43795:SF63">
    <property type="entry name" value="PUTATIVE (AFU_ORTHOLOGUE AFUA_4G00630)-RELATED"/>
    <property type="match status" value="1"/>
</dbReference>
<dbReference type="GO" id="GO:0008483">
    <property type="term" value="F:transaminase activity"/>
    <property type="evidence" value="ECO:0007669"/>
    <property type="project" value="TreeGrafter"/>
</dbReference>
<dbReference type="InterPro" id="IPR015424">
    <property type="entry name" value="PyrdxlP-dep_Trfase"/>
</dbReference>
<dbReference type="AlphaFoldDB" id="A0A8H6G138"/>
<dbReference type="GO" id="GO:0006520">
    <property type="term" value="P:amino acid metabolic process"/>
    <property type="evidence" value="ECO:0007669"/>
    <property type="project" value="TreeGrafter"/>
</dbReference>
<dbReference type="Pfam" id="PF00155">
    <property type="entry name" value="Aminotran_1_2"/>
    <property type="match status" value="1"/>
</dbReference>
<dbReference type="RefSeq" id="XP_037167865.1">
    <property type="nucleotide sequence ID" value="XM_037305000.1"/>
</dbReference>
<dbReference type="Proteomes" id="UP000578531">
    <property type="component" value="Unassembled WGS sequence"/>
</dbReference>
<dbReference type="InterPro" id="IPR015421">
    <property type="entry name" value="PyrdxlP-dep_Trfase_major"/>
</dbReference>
<organism evidence="4 5">
    <name type="scientific">Letharia columbiana</name>
    <dbReference type="NCBI Taxonomy" id="112416"/>
    <lineage>
        <taxon>Eukaryota</taxon>
        <taxon>Fungi</taxon>
        <taxon>Dikarya</taxon>
        <taxon>Ascomycota</taxon>
        <taxon>Pezizomycotina</taxon>
        <taxon>Lecanoromycetes</taxon>
        <taxon>OSLEUM clade</taxon>
        <taxon>Lecanoromycetidae</taxon>
        <taxon>Lecanorales</taxon>
        <taxon>Lecanorineae</taxon>
        <taxon>Parmeliaceae</taxon>
        <taxon>Letharia</taxon>
    </lineage>
</organism>
<dbReference type="Gene3D" id="3.40.640.10">
    <property type="entry name" value="Type I PLP-dependent aspartate aminotransferase-like (Major domain)"/>
    <property type="match status" value="1"/>
</dbReference>